<dbReference type="InterPro" id="IPR036259">
    <property type="entry name" value="MFS_trans_sf"/>
</dbReference>
<feature type="transmembrane region" description="Helical" evidence="7">
    <location>
        <begin position="20"/>
        <end position="44"/>
    </location>
</feature>
<dbReference type="InterPro" id="IPR020846">
    <property type="entry name" value="MFS_dom"/>
</dbReference>
<evidence type="ECO:0000256" key="2">
    <source>
        <dbReference type="ARBA" id="ARBA00022448"/>
    </source>
</evidence>
<dbReference type="CDD" id="cd17502">
    <property type="entry name" value="MFS_Azr1_MDR_like"/>
    <property type="match status" value="1"/>
</dbReference>
<accession>A0ABW4JLG7</accession>
<dbReference type="PANTHER" id="PTHR23501:SF197">
    <property type="entry name" value="COMD"/>
    <property type="match status" value="1"/>
</dbReference>
<evidence type="ECO:0000256" key="7">
    <source>
        <dbReference type="SAM" id="Phobius"/>
    </source>
</evidence>
<feature type="transmembrane region" description="Helical" evidence="7">
    <location>
        <begin position="369"/>
        <end position="391"/>
    </location>
</feature>
<keyword evidence="6 7" id="KW-0472">Membrane</keyword>
<feature type="transmembrane region" description="Helical" evidence="7">
    <location>
        <begin position="112"/>
        <end position="133"/>
    </location>
</feature>
<sequence length="544" mass="59161">MAGSTKVSQATNQITGNRKWWVLATVLLTMFFSSMDQTVVSTAIPTIINDLNGLSLYAWLASAYMMASAITVPIYGKLSDVYGRKPFYIFGLIMFGVGSAICGQAHTMMELVIARGVQGIGAGAMMSMPRATIGDIFSPKERGRWMGIIGAVFGLSSIIGPALGGWITDDFSWRWVFYINLPFALLAILGVIFTLPRVRAGAAVKLDWFGCVLLIIGLFPILLGFTWAGSKYTWGSWQIISLFAFGIIMLLVFYFWERFASDPIITPSLFKSRLFTTSLILGVFIGMTMFGSLMFLPIFIQGVIGLNAQNSGFLLSPMMIAFIVGSVLSGQIMTRTGRYLRLANVCGIIIVVGVILLSLMTINTHFWNVIINMVVLGLGIGSLMPLMNVAVSNAFPYKMMGTVNSTQQFVQSLGGVIASPIFASLLTNGFQHKLTSVMPAGLKQMGAKLANISPQELLTAQAQNAMKKQFSGMGAKGLTLYNQLIHAVKVSLTAGVHHLFIVALVFACLTFIGTFFLPEVNLKGKEYYEEKKDGGDQAREPSIS</sequence>
<organism evidence="9 10">
    <name type="scientific">Alicyclobacillus fodiniaquatilis</name>
    <dbReference type="NCBI Taxonomy" id="1661150"/>
    <lineage>
        <taxon>Bacteria</taxon>
        <taxon>Bacillati</taxon>
        <taxon>Bacillota</taxon>
        <taxon>Bacilli</taxon>
        <taxon>Bacillales</taxon>
        <taxon>Alicyclobacillaceae</taxon>
        <taxon>Alicyclobacillus</taxon>
    </lineage>
</organism>
<feature type="transmembrane region" description="Helical" evidence="7">
    <location>
        <begin position="145"/>
        <end position="163"/>
    </location>
</feature>
<dbReference type="RefSeq" id="WP_377944611.1">
    <property type="nucleotide sequence ID" value="NZ_JBHUCX010000074.1"/>
</dbReference>
<dbReference type="Pfam" id="PF07690">
    <property type="entry name" value="MFS_1"/>
    <property type="match status" value="1"/>
</dbReference>
<keyword evidence="2" id="KW-0813">Transport</keyword>
<protein>
    <submittedName>
        <fullName evidence="9">MDR family MFS transporter</fullName>
    </submittedName>
</protein>
<evidence type="ECO:0000256" key="5">
    <source>
        <dbReference type="ARBA" id="ARBA00022989"/>
    </source>
</evidence>
<dbReference type="SUPFAM" id="SSF103473">
    <property type="entry name" value="MFS general substrate transporter"/>
    <property type="match status" value="1"/>
</dbReference>
<keyword evidence="4 7" id="KW-0812">Transmembrane</keyword>
<feature type="transmembrane region" description="Helical" evidence="7">
    <location>
        <begin position="312"/>
        <end position="330"/>
    </location>
</feature>
<evidence type="ECO:0000313" key="10">
    <source>
        <dbReference type="Proteomes" id="UP001597079"/>
    </source>
</evidence>
<keyword evidence="3" id="KW-1003">Cell membrane</keyword>
<proteinExistence type="predicted"/>
<dbReference type="InterPro" id="IPR004638">
    <property type="entry name" value="EmrB-like"/>
</dbReference>
<feature type="transmembrane region" description="Helical" evidence="7">
    <location>
        <begin position="499"/>
        <end position="517"/>
    </location>
</feature>
<feature type="transmembrane region" description="Helical" evidence="7">
    <location>
        <begin position="277"/>
        <end position="300"/>
    </location>
</feature>
<gene>
    <name evidence="9" type="ORF">ACFSB2_18685</name>
</gene>
<evidence type="ECO:0000256" key="4">
    <source>
        <dbReference type="ARBA" id="ARBA00022692"/>
    </source>
</evidence>
<evidence type="ECO:0000256" key="1">
    <source>
        <dbReference type="ARBA" id="ARBA00004651"/>
    </source>
</evidence>
<evidence type="ECO:0000313" key="9">
    <source>
        <dbReference type="EMBL" id="MFD1676704.1"/>
    </source>
</evidence>
<keyword evidence="10" id="KW-1185">Reference proteome</keyword>
<feature type="domain" description="Major facilitator superfamily (MFS) profile" evidence="8">
    <location>
        <begin position="22"/>
        <end position="521"/>
    </location>
</feature>
<feature type="transmembrane region" description="Helical" evidence="7">
    <location>
        <begin position="234"/>
        <end position="256"/>
    </location>
</feature>
<dbReference type="InterPro" id="IPR011701">
    <property type="entry name" value="MFS"/>
</dbReference>
<keyword evidence="5 7" id="KW-1133">Transmembrane helix</keyword>
<comment type="subcellular location">
    <subcellularLocation>
        <location evidence="1">Cell membrane</location>
        <topology evidence="1">Multi-pass membrane protein</topology>
    </subcellularLocation>
</comment>
<evidence type="ECO:0000256" key="3">
    <source>
        <dbReference type="ARBA" id="ARBA00022475"/>
    </source>
</evidence>
<dbReference type="EMBL" id="JBHUCX010000074">
    <property type="protein sequence ID" value="MFD1676704.1"/>
    <property type="molecule type" value="Genomic_DNA"/>
</dbReference>
<reference evidence="10" key="1">
    <citation type="journal article" date="2019" name="Int. J. Syst. Evol. Microbiol.">
        <title>The Global Catalogue of Microorganisms (GCM) 10K type strain sequencing project: providing services to taxonomists for standard genome sequencing and annotation.</title>
        <authorList>
            <consortium name="The Broad Institute Genomics Platform"/>
            <consortium name="The Broad Institute Genome Sequencing Center for Infectious Disease"/>
            <person name="Wu L."/>
            <person name="Ma J."/>
        </authorList>
    </citation>
    <scope>NUCLEOTIDE SEQUENCE [LARGE SCALE GENOMIC DNA]</scope>
    <source>
        <strain evidence="10">CGMCC 1.12286</strain>
    </source>
</reference>
<comment type="caution">
    <text evidence="9">The sequence shown here is derived from an EMBL/GenBank/DDBJ whole genome shotgun (WGS) entry which is preliminary data.</text>
</comment>
<dbReference type="PANTHER" id="PTHR23501">
    <property type="entry name" value="MAJOR FACILITATOR SUPERFAMILY"/>
    <property type="match status" value="1"/>
</dbReference>
<feature type="transmembrane region" description="Helical" evidence="7">
    <location>
        <begin position="208"/>
        <end position="228"/>
    </location>
</feature>
<feature type="transmembrane region" description="Helical" evidence="7">
    <location>
        <begin position="56"/>
        <end position="75"/>
    </location>
</feature>
<dbReference type="NCBIfam" id="TIGR00711">
    <property type="entry name" value="efflux_EmrB"/>
    <property type="match status" value="1"/>
</dbReference>
<feature type="transmembrane region" description="Helical" evidence="7">
    <location>
        <begin position="342"/>
        <end position="363"/>
    </location>
</feature>
<feature type="transmembrane region" description="Helical" evidence="7">
    <location>
        <begin position="87"/>
        <end position="106"/>
    </location>
</feature>
<dbReference type="PRINTS" id="PR01036">
    <property type="entry name" value="TCRTETB"/>
</dbReference>
<feature type="transmembrane region" description="Helical" evidence="7">
    <location>
        <begin position="175"/>
        <end position="196"/>
    </location>
</feature>
<dbReference type="Gene3D" id="1.20.1720.10">
    <property type="entry name" value="Multidrug resistance protein D"/>
    <property type="match status" value="1"/>
</dbReference>
<dbReference type="Gene3D" id="1.20.1250.20">
    <property type="entry name" value="MFS general substrate transporter like domains"/>
    <property type="match status" value="1"/>
</dbReference>
<name>A0ABW4JLG7_9BACL</name>
<evidence type="ECO:0000259" key="8">
    <source>
        <dbReference type="PROSITE" id="PS50850"/>
    </source>
</evidence>
<dbReference type="Proteomes" id="UP001597079">
    <property type="component" value="Unassembled WGS sequence"/>
</dbReference>
<dbReference type="PROSITE" id="PS50850">
    <property type="entry name" value="MFS"/>
    <property type="match status" value="1"/>
</dbReference>
<evidence type="ECO:0000256" key="6">
    <source>
        <dbReference type="ARBA" id="ARBA00023136"/>
    </source>
</evidence>